<keyword evidence="3" id="KW-1185">Reference proteome</keyword>
<evidence type="ECO:0000256" key="1">
    <source>
        <dbReference type="SAM" id="MobiDB-lite"/>
    </source>
</evidence>
<feature type="compositionally biased region" description="Polar residues" evidence="1">
    <location>
        <begin position="58"/>
        <end position="72"/>
    </location>
</feature>
<feature type="compositionally biased region" description="Basic and acidic residues" evidence="1">
    <location>
        <begin position="13"/>
        <end position="31"/>
    </location>
</feature>
<evidence type="ECO:0000313" key="3">
    <source>
        <dbReference type="Proteomes" id="UP000789508"/>
    </source>
</evidence>
<organism evidence="2 3">
    <name type="scientific">Ambispora leptoticha</name>
    <dbReference type="NCBI Taxonomy" id="144679"/>
    <lineage>
        <taxon>Eukaryota</taxon>
        <taxon>Fungi</taxon>
        <taxon>Fungi incertae sedis</taxon>
        <taxon>Mucoromycota</taxon>
        <taxon>Glomeromycotina</taxon>
        <taxon>Glomeromycetes</taxon>
        <taxon>Archaeosporales</taxon>
        <taxon>Ambisporaceae</taxon>
        <taxon>Ambispora</taxon>
    </lineage>
</organism>
<comment type="caution">
    <text evidence="2">The sequence shown here is derived from an EMBL/GenBank/DDBJ whole genome shotgun (WGS) entry which is preliminary data.</text>
</comment>
<feature type="compositionally biased region" description="Polar residues" evidence="1">
    <location>
        <begin position="1"/>
        <end position="11"/>
    </location>
</feature>
<proteinExistence type="predicted"/>
<protein>
    <submittedName>
        <fullName evidence="2">1777_t:CDS:1</fullName>
    </submittedName>
</protein>
<reference evidence="2" key="1">
    <citation type="submission" date="2021-06" db="EMBL/GenBank/DDBJ databases">
        <authorList>
            <person name="Kallberg Y."/>
            <person name="Tangrot J."/>
            <person name="Rosling A."/>
        </authorList>
    </citation>
    <scope>NUCLEOTIDE SEQUENCE</scope>
    <source>
        <strain evidence="2">FL130A</strain>
    </source>
</reference>
<accession>A0A9N9A0B4</accession>
<feature type="region of interest" description="Disordered" evidence="1">
    <location>
        <begin position="49"/>
        <end position="79"/>
    </location>
</feature>
<name>A0A9N9A0B4_9GLOM</name>
<dbReference type="EMBL" id="CAJVPS010000864">
    <property type="protein sequence ID" value="CAG8512476.1"/>
    <property type="molecule type" value="Genomic_DNA"/>
</dbReference>
<gene>
    <name evidence="2" type="ORF">ALEPTO_LOCUS4046</name>
</gene>
<sequence>MVSNVNPSQSKPKLIEEEIKDGAKSKKDHDSIRAEIQNPLATPIPLQASFGLGRNPVRNKTSTISNASTPISLPSGIGW</sequence>
<dbReference type="Proteomes" id="UP000789508">
    <property type="component" value="Unassembled WGS sequence"/>
</dbReference>
<feature type="region of interest" description="Disordered" evidence="1">
    <location>
        <begin position="1"/>
        <end position="31"/>
    </location>
</feature>
<dbReference type="AlphaFoldDB" id="A0A9N9A0B4"/>
<evidence type="ECO:0000313" key="2">
    <source>
        <dbReference type="EMBL" id="CAG8512476.1"/>
    </source>
</evidence>